<dbReference type="EMBL" id="AMZH03010336">
    <property type="protein sequence ID" value="RRT54942.1"/>
    <property type="molecule type" value="Genomic_DNA"/>
</dbReference>
<dbReference type="InterPro" id="IPR042855">
    <property type="entry name" value="V_SNARE_CC"/>
</dbReference>
<evidence type="ECO:0000256" key="3">
    <source>
        <dbReference type="ARBA" id="ARBA00046280"/>
    </source>
</evidence>
<evidence type="ECO:0000256" key="4">
    <source>
        <dbReference type="PROSITE-ProRule" id="PRU00290"/>
    </source>
</evidence>
<evidence type="ECO:0000256" key="1">
    <source>
        <dbReference type="ARBA" id="ARBA00008025"/>
    </source>
</evidence>
<comment type="caution">
    <text evidence="8">The sequence shown here is derived from an EMBL/GenBank/DDBJ whole genome shotgun (WGS) entry which is preliminary data.</text>
</comment>
<gene>
    <name evidence="8" type="ORF">B296_00044929</name>
</gene>
<dbReference type="AlphaFoldDB" id="A0A426YT93"/>
<dbReference type="PANTHER" id="PTHR21136:SF176">
    <property type="entry name" value="VESICLE-ASSOCIATED MEMBRANE PROTEIN 721"/>
    <property type="match status" value="1"/>
</dbReference>
<reference evidence="8 9" key="1">
    <citation type="journal article" date="2014" name="Agronomy (Basel)">
        <title>A Draft Genome Sequence for Ensete ventricosum, the Drought-Tolerant Tree Against Hunger.</title>
        <authorList>
            <person name="Harrison J."/>
            <person name="Moore K.A."/>
            <person name="Paszkiewicz K."/>
            <person name="Jones T."/>
            <person name="Grant M."/>
            <person name="Ambacheew D."/>
            <person name="Muzemil S."/>
            <person name="Studholme D.J."/>
        </authorList>
    </citation>
    <scope>NUCLEOTIDE SEQUENCE [LARGE SCALE GENOMIC DNA]</scope>
</reference>
<evidence type="ECO:0000256" key="5">
    <source>
        <dbReference type="SAM" id="Phobius"/>
    </source>
</evidence>
<dbReference type="PANTHER" id="PTHR21136">
    <property type="entry name" value="SNARE PROTEINS"/>
    <property type="match status" value="1"/>
</dbReference>
<evidence type="ECO:0000313" key="8">
    <source>
        <dbReference type="EMBL" id="RRT54942.1"/>
    </source>
</evidence>
<dbReference type="CDD" id="cd15843">
    <property type="entry name" value="R-SNARE"/>
    <property type="match status" value="1"/>
</dbReference>
<dbReference type="GO" id="GO:0012505">
    <property type="term" value="C:endomembrane system"/>
    <property type="evidence" value="ECO:0007669"/>
    <property type="project" value="UniProtKB-SubCell"/>
</dbReference>
<sequence>MGQQSLIYSFVARGTVILAEYTEFQGNFTSIAAQCLQKLPSSNNRFTYNCDGHTFNYLVEDGYSEPLDSIAACFYLGLVRSNSVFPYDPEKGAMNFAAYCVVAVDSVGRQIPIAFLDRIKEDFNKRYGGGKAATAVANSLNREFGSKLKEHMQYCVDHPEEISKLARVKAQVSEVKGVMMENIEKVLYFSLLYNKVLDRGEKIELLVDKTENLHSQAQDFRQQGTQMRRKMWFQNMKIKLIVLGIIIALILIIILSICHGFKC</sequence>
<dbReference type="InterPro" id="IPR051097">
    <property type="entry name" value="Synaptobrevin-like_transport"/>
</dbReference>
<dbReference type="SUPFAM" id="SSF58038">
    <property type="entry name" value="SNARE fusion complex"/>
    <property type="match status" value="1"/>
</dbReference>
<dbReference type="PROSITE" id="PS50892">
    <property type="entry name" value="V_SNARE"/>
    <property type="match status" value="1"/>
</dbReference>
<feature type="domain" description="Longin" evidence="6">
    <location>
        <begin position="10"/>
        <end position="148"/>
    </location>
</feature>
<keyword evidence="5" id="KW-0812">Transmembrane</keyword>
<comment type="subcellular location">
    <subcellularLocation>
        <location evidence="3">Endomembrane system</location>
        <topology evidence="3">Single-pass type IV membrane protein</topology>
    </subcellularLocation>
</comment>
<dbReference type="SMART" id="SM01270">
    <property type="entry name" value="Longin"/>
    <property type="match status" value="1"/>
</dbReference>
<evidence type="ECO:0000313" key="9">
    <source>
        <dbReference type="Proteomes" id="UP000287651"/>
    </source>
</evidence>
<keyword evidence="5" id="KW-1133">Transmembrane helix</keyword>
<dbReference type="InterPro" id="IPR011012">
    <property type="entry name" value="Longin-like_dom_sf"/>
</dbReference>
<dbReference type="Proteomes" id="UP000287651">
    <property type="component" value="Unassembled WGS sequence"/>
</dbReference>
<dbReference type="Gene3D" id="3.30.450.50">
    <property type="entry name" value="Longin domain"/>
    <property type="match status" value="1"/>
</dbReference>
<keyword evidence="2 5" id="KW-0472">Membrane</keyword>
<feature type="transmembrane region" description="Helical" evidence="5">
    <location>
        <begin position="238"/>
        <end position="257"/>
    </location>
</feature>
<keyword evidence="4" id="KW-0175">Coiled coil</keyword>
<comment type="similarity">
    <text evidence="1">Belongs to the synaptobrevin family.</text>
</comment>
<proteinExistence type="inferred from homology"/>
<dbReference type="Pfam" id="PF00957">
    <property type="entry name" value="Synaptobrevin"/>
    <property type="match status" value="1"/>
</dbReference>
<evidence type="ECO:0000256" key="2">
    <source>
        <dbReference type="ARBA" id="ARBA00023136"/>
    </source>
</evidence>
<accession>A0A426YT93</accession>
<dbReference type="CDD" id="cd14824">
    <property type="entry name" value="Longin"/>
    <property type="match status" value="1"/>
</dbReference>
<name>A0A426YT93_ENSVE</name>
<dbReference type="PROSITE" id="PS50859">
    <property type="entry name" value="LONGIN"/>
    <property type="match status" value="1"/>
</dbReference>
<dbReference type="Pfam" id="PF13774">
    <property type="entry name" value="Longin"/>
    <property type="match status" value="1"/>
</dbReference>
<protein>
    <recommendedName>
        <fullName evidence="10">V-SNARE coiled-coil homology domain-containing protein</fullName>
    </recommendedName>
</protein>
<dbReference type="GO" id="GO:0005737">
    <property type="term" value="C:cytoplasm"/>
    <property type="evidence" value="ECO:0007669"/>
    <property type="project" value="UniProtKB-ARBA"/>
</dbReference>
<dbReference type="InterPro" id="IPR010908">
    <property type="entry name" value="Longin_dom"/>
</dbReference>
<organism evidence="8 9">
    <name type="scientific">Ensete ventricosum</name>
    <name type="common">Abyssinian banana</name>
    <name type="synonym">Musa ensete</name>
    <dbReference type="NCBI Taxonomy" id="4639"/>
    <lineage>
        <taxon>Eukaryota</taxon>
        <taxon>Viridiplantae</taxon>
        <taxon>Streptophyta</taxon>
        <taxon>Embryophyta</taxon>
        <taxon>Tracheophyta</taxon>
        <taxon>Spermatophyta</taxon>
        <taxon>Magnoliopsida</taxon>
        <taxon>Liliopsida</taxon>
        <taxon>Zingiberales</taxon>
        <taxon>Musaceae</taxon>
        <taxon>Ensete</taxon>
    </lineage>
</organism>
<evidence type="ECO:0000259" key="6">
    <source>
        <dbReference type="PROSITE" id="PS50859"/>
    </source>
</evidence>
<evidence type="ECO:0008006" key="10">
    <source>
        <dbReference type="Google" id="ProtNLM"/>
    </source>
</evidence>
<evidence type="ECO:0000259" key="7">
    <source>
        <dbReference type="PROSITE" id="PS50892"/>
    </source>
</evidence>
<dbReference type="Gene3D" id="1.20.5.110">
    <property type="match status" value="1"/>
</dbReference>
<feature type="domain" description="V-SNARE coiled-coil homology" evidence="7">
    <location>
        <begin position="164"/>
        <end position="234"/>
    </location>
</feature>
<dbReference type="SUPFAM" id="SSF64356">
    <property type="entry name" value="SNARE-like"/>
    <property type="match status" value="1"/>
</dbReference>